<organism evidence="2">
    <name type="scientific">Vitis vinifera</name>
    <name type="common">Grape</name>
    <dbReference type="NCBI Taxonomy" id="29760"/>
    <lineage>
        <taxon>Eukaryota</taxon>
        <taxon>Viridiplantae</taxon>
        <taxon>Streptophyta</taxon>
        <taxon>Embryophyta</taxon>
        <taxon>Tracheophyta</taxon>
        <taxon>Spermatophyta</taxon>
        <taxon>Magnoliopsida</taxon>
        <taxon>eudicotyledons</taxon>
        <taxon>Gunneridae</taxon>
        <taxon>Pentapetalae</taxon>
        <taxon>rosids</taxon>
        <taxon>Vitales</taxon>
        <taxon>Vitaceae</taxon>
        <taxon>Viteae</taxon>
        <taxon>Vitis</taxon>
    </lineage>
</organism>
<dbReference type="EMBL" id="AM463818">
    <property type="protein sequence ID" value="CAN65802.1"/>
    <property type="molecule type" value="Genomic_DNA"/>
</dbReference>
<dbReference type="AlphaFoldDB" id="A5BLP9"/>
<feature type="region of interest" description="Disordered" evidence="1">
    <location>
        <begin position="229"/>
        <end position="283"/>
    </location>
</feature>
<proteinExistence type="predicted"/>
<feature type="region of interest" description="Disordered" evidence="1">
    <location>
        <begin position="1"/>
        <end position="45"/>
    </location>
</feature>
<gene>
    <name evidence="2" type="ORF">VITISV_009572</name>
</gene>
<feature type="compositionally biased region" description="Pro residues" evidence="1">
    <location>
        <begin position="315"/>
        <end position="328"/>
    </location>
</feature>
<protein>
    <submittedName>
        <fullName evidence="2">Uncharacterized protein</fullName>
    </submittedName>
</protein>
<feature type="compositionally biased region" description="Pro residues" evidence="1">
    <location>
        <begin position="252"/>
        <end position="263"/>
    </location>
</feature>
<accession>A5BLP9</accession>
<feature type="compositionally biased region" description="Polar residues" evidence="1">
    <location>
        <begin position="342"/>
        <end position="352"/>
    </location>
</feature>
<name>A5BLP9_VITVI</name>
<sequence>MTHIRGGHTDPSASREARPRASSPQDSPQAPTVPSSEGGALVDSQCPSDIAPEAIIKRPMVITSPIEGNSDYRARYHLERFMTPKEFFYPRVAMDFYQSMTTRRTQSPTAIHFSIDGCQGILEARHIAEALHIDFEPEDPAHFREISEGFYLGPHHLIMAGLLHFEEKVHRKQLQRADTIPLLFMRLICYILEHMGYPTEPHLERRHHCREYFTHDKWTQLAGYSAPVAPPPKLASPVAPQAEQQDELPTEFVPPSPAAPPMPEATSTDPPATPHVPPVAPPTSEASITISAMEFCAMDQHTAIIPHIQQHLGLLPPPQTDIPGPSEPITPAKETTRANVPPQATQEATIEPSSPPESPAT</sequence>
<feature type="compositionally biased region" description="Pro residues" evidence="1">
    <location>
        <begin position="271"/>
        <end position="281"/>
    </location>
</feature>
<evidence type="ECO:0000256" key="1">
    <source>
        <dbReference type="SAM" id="MobiDB-lite"/>
    </source>
</evidence>
<reference evidence="2" key="1">
    <citation type="journal article" date="2007" name="PLoS ONE">
        <title>The first genome sequence of an elite grapevine cultivar (Pinot noir Vitis vinifera L.): coping with a highly heterozygous genome.</title>
        <authorList>
            <person name="Velasco R."/>
            <person name="Zharkikh A."/>
            <person name="Troggio M."/>
            <person name="Cartwright D.A."/>
            <person name="Cestaro A."/>
            <person name="Pruss D."/>
            <person name="Pindo M."/>
            <person name="FitzGerald L.M."/>
            <person name="Vezzulli S."/>
            <person name="Reid J."/>
            <person name="Malacarne G."/>
            <person name="Iliev D."/>
            <person name="Coppola G."/>
            <person name="Wardell B."/>
            <person name="Micheletti D."/>
            <person name="Macalma T."/>
            <person name="Facci M."/>
            <person name="Mitchell J.T."/>
            <person name="Perazzolli M."/>
            <person name="Eldredge G."/>
            <person name="Gatto P."/>
            <person name="Oyzerski R."/>
            <person name="Moretto M."/>
            <person name="Gutin N."/>
            <person name="Stefanini M."/>
            <person name="Chen Y."/>
            <person name="Segala C."/>
            <person name="Davenport C."/>
            <person name="Dematte L."/>
            <person name="Mraz A."/>
            <person name="Battilana J."/>
            <person name="Stormo K."/>
            <person name="Costa F."/>
            <person name="Tao Q."/>
            <person name="Si-Ammour A."/>
            <person name="Harkins T."/>
            <person name="Lackey A."/>
            <person name="Perbost C."/>
            <person name="Taillon B."/>
            <person name="Stella A."/>
            <person name="Solovyev V."/>
            <person name="Fawcett J.A."/>
            <person name="Sterck L."/>
            <person name="Vandepoele K."/>
            <person name="Grando S.M."/>
            <person name="Toppo S."/>
            <person name="Moser C."/>
            <person name="Lanchbury J."/>
            <person name="Bogden R."/>
            <person name="Skolnick M."/>
            <person name="Sgaramella V."/>
            <person name="Bhatnagar S.K."/>
            <person name="Fontana P."/>
            <person name="Gutin A."/>
            <person name="Van de Peer Y."/>
            <person name="Salamini F."/>
            <person name="Viola R."/>
        </authorList>
    </citation>
    <scope>NUCLEOTIDE SEQUENCE</scope>
</reference>
<evidence type="ECO:0000313" key="2">
    <source>
        <dbReference type="EMBL" id="CAN65802.1"/>
    </source>
</evidence>
<feature type="region of interest" description="Disordered" evidence="1">
    <location>
        <begin position="313"/>
        <end position="361"/>
    </location>
</feature>
<feature type="compositionally biased region" description="Polar residues" evidence="1">
    <location>
        <begin position="25"/>
        <end position="35"/>
    </location>
</feature>